<reference evidence="1 2" key="1">
    <citation type="submission" date="2020-09" db="EMBL/GenBank/DDBJ databases">
        <title>De no assembly of potato wild relative species, Solanum commersonii.</title>
        <authorList>
            <person name="Cho K."/>
        </authorList>
    </citation>
    <scope>NUCLEOTIDE SEQUENCE [LARGE SCALE GENOMIC DNA]</scope>
    <source>
        <strain evidence="1">LZ3.2</strain>
        <tissue evidence="1">Leaf</tissue>
    </source>
</reference>
<gene>
    <name evidence="1" type="ORF">H5410_027409</name>
</gene>
<dbReference type="EMBL" id="JACXVP010000005">
    <property type="protein sequence ID" value="KAG5605917.1"/>
    <property type="molecule type" value="Genomic_DNA"/>
</dbReference>
<accession>A0A9J5Z169</accession>
<evidence type="ECO:0000313" key="2">
    <source>
        <dbReference type="Proteomes" id="UP000824120"/>
    </source>
</evidence>
<dbReference type="Proteomes" id="UP000824120">
    <property type="component" value="Chromosome 5"/>
</dbReference>
<protein>
    <submittedName>
        <fullName evidence="1">Uncharacterized protein</fullName>
    </submittedName>
</protein>
<comment type="caution">
    <text evidence="1">The sequence shown here is derived from an EMBL/GenBank/DDBJ whole genome shotgun (WGS) entry which is preliminary data.</text>
</comment>
<name>A0A9J5Z169_SOLCO</name>
<proteinExistence type="predicted"/>
<evidence type="ECO:0000313" key="1">
    <source>
        <dbReference type="EMBL" id="KAG5605917.1"/>
    </source>
</evidence>
<sequence>MSYVQKKQQEFLRAIITLPGSKINRGLITMHPNPIKVNKVL</sequence>
<organism evidence="1 2">
    <name type="scientific">Solanum commersonii</name>
    <name type="common">Commerson's wild potato</name>
    <name type="synonym">Commerson's nightshade</name>
    <dbReference type="NCBI Taxonomy" id="4109"/>
    <lineage>
        <taxon>Eukaryota</taxon>
        <taxon>Viridiplantae</taxon>
        <taxon>Streptophyta</taxon>
        <taxon>Embryophyta</taxon>
        <taxon>Tracheophyta</taxon>
        <taxon>Spermatophyta</taxon>
        <taxon>Magnoliopsida</taxon>
        <taxon>eudicotyledons</taxon>
        <taxon>Gunneridae</taxon>
        <taxon>Pentapetalae</taxon>
        <taxon>asterids</taxon>
        <taxon>lamiids</taxon>
        <taxon>Solanales</taxon>
        <taxon>Solanaceae</taxon>
        <taxon>Solanoideae</taxon>
        <taxon>Solaneae</taxon>
        <taxon>Solanum</taxon>
    </lineage>
</organism>
<keyword evidence="2" id="KW-1185">Reference proteome</keyword>
<dbReference type="AlphaFoldDB" id="A0A9J5Z169"/>